<dbReference type="PANTHER" id="PTHR11722">
    <property type="entry name" value="60S RIBOSOMAL PROTEIN L13"/>
    <property type="match status" value="1"/>
</dbReference>
<dbReference type="WBParaSite" id="jg21545">
    <property type="protein sequence ID" value="jg21545"/>
    <property type="gene ID" value="jg21545"/>
</dbReference>
<evidence type="ECO:0000256" key="6">
    <source>
        <dbReference type="SAM" id="MobiDB-lite"/>
    </source>
</evidence>
<organism evidence="7 8">
    <name type="scientific">Ditylenchus dipsaci</name>
    <dbReference type="NCBI Taxonomy" id="166011"/>
    <lineage>
        <taxon>Eukaryota</taxon>
        <taxon>Metazoa</taxon>
        <taxon>Ecdysozoa</taxon>
        <taxon>Nematoda</taxon>
        <taxon>Chromadorea</taxon>
        <taxon>Rhabditida</taxon>
        <taxon>Tylenchina</taxon>
        <taxon>Tylenchomorpha</taxon>
        <taxon>Sphaerularioidea</taxon>
        <taxon>Anguinidae</taxon>
        <taxon>Anguininae</taxon>
        <taxon>Ditylenchus</taxon>
    </lineage>
</organism>
<protein>
    <recommendedName>
        <fullName evidence="4">Large ribosomal subunit protein eL13</fullName>
    </recommendedName>
    <alternativeName>
        <fullName evidence="5">60S ribosomal protein L13</fullName>
    </alternativeName>
</protein>
<dbReference type="InterPro" id="IPR001380">
    <property type="entry name" value="Ribosomal_eL13"/>
</dbReference>
<dbReference type="Gene3D" id="1.20.5.110">
    <property type="match status" value="1"/>
</dbReference>
<keyword evidence="7" id="KW-1185">Reference proteome</keyword>
<feature type="compositionally biased region" description="Gly residues" evidence="6">
    <location>
        <begin position="195"/>
        <end position="205"/>
    </location>
</feature>
<proteinExistence type="inferred from homology"/>
<accession>A0A915DNT1</accession>
<dbReference type="AlphaFoldDB" id="A0A915DNT1"/>
<dbReference type="GO" id="GO:0003723">
    <property type="term" value="F:RNA binding"/>
    <property type="evidence" value="ECO:0007669"/>
    <property type="project" value="TreeGrafter"/>
</dbReference>
<feature type="region of interest" description="Disordered" evidence="6">
    <location>
        <begin position="178"/>
        <end position="205"/>
    </location>
</feature>
<dbReference type="PANTHER" id="PTHR11722:SF0">
    <property type="entry name" value="LARGE RIBOSOMAL SUBUNIT PROTEIN EL13"/>
    <property type="match status" value="1"/>
</dbReference>
<dbReference type="GO" id="GO:0006412">
    <property type="term" value="P:translation"/>
    <property type="evidence" value="ECO:0007669"/>
    <property type="project" value="InterPro"/>
</dbReference>
<comment type="similarity">
    <text evidence="1">Belongs to the eukaryotic ribosomal protein eL13 family.</text>
</comment>
<keyword evidence="2" id="KW-0689">Ribosomal protein</keyword>
<evidence type="ECO:0000313" key="7">
    <source>
        <dbReference type="Proteomes" id="UP000887574"/>
    </source>
</evidence>
<evidence type="ECO:0000313" key="8">
    <source>
        <dbReference type="WBParaSite" id="jg21545"/>
    </source>
</evidence>
<dbReference type="GO" id="GO:0022625">
    <property type="term" value="C:cytosolic large ribosomal subunit"/>
    <property type="evidence" value="ECO:0007669"/>
    <property type="project" value="TreeGrafter"/>
</dbReference>
<name>A0A915DNT1_9BILA</name>
<sequence>MAPKGNNVLPNAHFHKHWQRRIKTWFDQPARKVRRRQARVAKAAKICSETCSWLAPSCSSLSICPLQWKTASWQRITLEELKGAGLTKYEAMSIGIAVDFRRTNKSVEGLQNNIQRLKLYRSKLILFPKKLSAPKRETAVLKRSMKQHSRREKALPLTDELKNFPVYCHLRRVRADKRCRGKREKKAREAADEGLGAGAASGGRR</sequence>
<keyword evidence="3" id="KW-0687">Ribonucleoprotein</keyword>
<evidence type="ECO:0000256" key="5">
    <source>
        <dbReference type="ARBA" id="ARBA00035321"/>
    </source>
</evidence>
<dbReference type="Pfam" id="PF01294">
    <property type="entry name" value="Ribosomal_L13e"/>
    <property type="match status" value="1"/>
</dbReference>
<reference evidence="8" key="1">
    <citation type="submission" date="2022-11" db="UniProtKB">
        <authorList>
            <consortium name="WormBaseParasite"/>
        </authorList>
    </citation>
    <scope>IDENTIFICATION</scope>
</reference>
<evidence type="ECO:0000256" key="2">
    <source>
        <dbReference type="ARBA" id="ARBA00022980"/>
    </source>
</evidence>
<evidence type="ECO:0000256" key="3">
    <source>
        <dbReference type="ARBA" id="ARBA00023274"/>
    </source>
</evidence>
<dbReference type="Proteomes" id="UP000887574">
    <property type="component" value="Unplaced"/>
</dbReference>
<evidence type="ECO:0000256" key="1">
    <source>
        <dbReference type="ARBA" id="ARBA00005640"/>
    </source>
</evidence>
<evidence type="ECO:0000256" key="4">
    <source>
        <dbReference type="ARBA" id="ARBA00035216"/>
    </source>
</evidence>
<dbReference type="GO" id="GO:0003735">
    <property type="term" value="F:structural constituent of ribosome"/>
    <property type="evidence" value="ECO:0007669"/>
    <property type="project" value="InterPro"/>
</dbReference>